<dbReference type="RefSeq" id="WP_084411263.1">
    <property type="nucleotide sequence ID" value="NZ_FWXR01000015.1"/>
</dbReference>
<accession>A0A1W2DGM2</accession>
<dbReference type="Pfam" id="PF02801">
    <property type="entry name" value="Ketoacyl-synt_C"/>
    <property type="match status" value="1"/>
</dbReference>
<dbReference type="GO" id="GO:0004315">
    <property type="term" value="F:3-oxoacyl-[acyl-carrier-protein] synthase activity"/>
    <property type="evidence" value="ECO:0007669"/>
    <property type="project" value="InterPro"/>
</dbReference>
<dbReference type="CDD" id="cd00834">
    <property type="entry name" value="KAS_I_II"/>
    <property type="match status" value="1"/>
</dbReference>
<keyword evidence="7" id="KW-0812">Transmembrane</keyword>
<evidence type="ECO:0000256" key="7">
    <source>
        <dbReference type="ARBA" id="ARBA00022692"/>
    </source>
</evidence>
<keyword evidence="9" id="KW-0472">Membrane</keyword>
<dbReference type="Gene3D" id="3.40.47.10">
    <property type="match status" value="1"/>
</dbReference>
<evidence type="ECO:0000256" key="4">
    <source>
        <dbReference type="ARBA" id="ARBA00022475"/>
    </source>
</evidence>
<evidence type="ECO:0000256" key="10">
    <source>
        <dbReference type="ARBA" id="ARBA00037576"/>
    </source>
</evidence>
<evidence type="ECO:0000259" key="14">
    <source>
        <dbReference type="PROSITE" id="PS52004"/>
    </source>
</evidence>
<dbReference type="InterPro" id="IPR016039">
    <property type="entry name" value="Thiolase-like"/>
</dbReference>
<reference evidence="15 16" key="1">
    <citation type="submission" date="2017-04" db="EMBL/GenBank/DDBJ databases">
        <authorList>
            <person name="Afonso C.L."/>
            <person name="Miller P.J."/>
            <person name="Scott M.A."/>
            <person name="Spackman E."/>
            <person name="Goraichik I."/>
            <person name="Dimitrov K.M."/>
            <person name="Suarez D.L."/>
            <person name="Swayne D.E."/>
        </authorList>
    </citation>
    <scope>NUCLEOTIDE SEQUENCE [LARGE SCALE GENOMIC DNA]</scope>
    <source>
        <strain evidence="15 16">CGMCC 1.10972</strain>
    </source>
</reference>
<dbReference type="EMBL" id="FWXR01000015">
    <property type="protein sequence ID" value="SMC96710.1"/>
    <property type="molecule type" value="Genomic_DNA"/>
</dbReference>
<comment type="similarity">
    <text evidence="2 13">Belongs to the thiolase-like superfamily. Beta-ketoacyl-ACP synthases family.</text>
</comment>
<dbReference type="InterPro" id="IPR014030">
    <property type="entry name" value="Ketoacyl_synth_N"/>
</dbReference>
<dbReference type="SUPFAM" id="SSF53901">
    <property type="entry name" value="Thiolase-like"/>
    <property type="match status" value="2"/>
</dbReference>
<dbReference type="OrthoDB" id="9808669at2"/>
<evidence type="ECO:0000256" key="6">
    <source>
        <dbReference type="ARBA" id="ARBA00022679"/>
    </source>
</evidence>
<protein>
    <recommendedName>
        <fullName evidence="11">Nodulation protein E</fullName>
    </recommendedName>
    <alternativeName>
        <fullName evidence="12">Host-specificity of nodulation protein B</fullName>
    </alternativeName>
</protein>
<dbReference type="GO" id="GO:0005886">
    <property type="term" value="C:plasma membrane"/>
    <property type="evidence" value="ECO:0007669"/>
    <property type="project" value="UniProtKB-SubCell"/>
</dbReference>
<organism evidence="15 16">
    <name type="scientific">Fulvimarina manganoxydans</name>
    <dbReference type="NCBI Taxonomy" id="937218"/>
    <lineage>
        <taxon>Bacteria</taxon>
        <taxon>Pseudomonadati</taxon>
        <taxon>Pseudomonadota</taxon>
        <taxon>Alphaproteobacteria</taxon>
        <taxon>Hyphomicrobiales</taxon>
        <taxon>Aurantimonadaceae</taxon>
        <taxon>Fulvimarina</taxon>
    </lineage>
</organism>
<evidence type="ECO:0000256" key="2">
    <source>
        <dbReference type="ARBA" id="ARBA00008467"/>
    </source>
</evidence>
<evidence type="ECO:0000256" key="11">
    <source>
        <dbReference type="ARBA" id="ARBA00039445"/>
    </source>
</evidence>
<dbReference type="SMART" id="SM00825">
    <property type="entry name" value="PKS_KS"/>
    <property type="match status" value="1"/>
</dbReference>
<proteinExistence type="inferred from homology"/>
<dbReference type="InterPro" id="IPR000794">
    <property type="entry name" value="Beta-ketoacyl_synthase"/>
</dbReference>
<dbReference type="AlphaFoldDB" id="A0A1W2DGM2"/>
<comment type="subcellular location">
    <subcellularLocation>
        <location evidence="1">Cell inner membrane</location>
    </subcellularLocation>
</comment>
<dbReference type="PROSITE" id="PS00606">
    <property type="entry name" value="KS3_1"/>
    <property type="match status" value="1"/>
</dbReference>
<keyword evidence="6 13" id="KW-0808">Transferase</keyword>
<name>A0A1W2DGM2_9HYPH</name>
<feature type="domain" description="Ketosynthase family 3 (KS3)" evidence="14">
    <location>
        <begin position="1"/>
        <end position="396"/>
    </location>
</feature>
<dbReference type="STRING" id="937218.SAMN06297251_11521"/>
<sequence>MRRVAVTGLGVIAPGGSSVEPFWDGLVAGQANSAEATALPGSGLRVAEITDNAFLNALPVKAAALDRNAQLAVQAAGEALAMAGISAETVDPQRVAVVIGNGGAGLTTLDEQFKRLYGDQQTRLHPLAVSKSMSSSAASWVSIAYGLRGPTFVIASACASGSHAIGIAADLVRGGIADVAVAGGAEAPLGAGTIRAWQSMRILAPDLCRPFAKSRGGLLLAEGAGMLVIEAEGHAKARGARKLAEVAGFSSSADARDMFDPSEDGMAFVMRDALARAGLSPADIGYINAHGTGTQANDAVETRAVKRVFGKDSAPPMSSTKSVTGHSLGAAGGIEAVATVLAMTRGLLPPTANYDEADPECDLDYVPNVAREARAGAAVSNSFAFGGLNASLVFTA</sequence>
<keyword evidence="8" id="KW-1133">Transmembrane helix</keyword>
<keyword evidence="4" id="KW-1003">Cell membrane</keyword>
<dbReference type="Proteomes" id="UP000192656">
    <property type="component" value="Unassembled WGS sequence"/>
</dbReference>
<dbReference type="InterPro" id="IPR020841">
    <property type="entry name" value="PKS_Beta-ketoAc_synthase_dom"/>
</dbReference>
<dbReference type="InterPro" id="IPR014031">
    <property type="entry name" value="Ketoacyl_synth_C"/>
</dbReference>
<dbReference type="GO" id="GO:0006633">
    <property type="term" value="P:fatty acid biosynthetic process"/>
    <property type="evidence" value="ECO:0007669"/>
    <property type="project" value="InterPro"/>
</dbReference>
<dbReference type="PANTHER" id="PTHR11712:SF352">
    <property type="entry name" value="3-OXOACYL-[ACYL-CARRIER-PROTEIN] SYNTHASE"/>
    <property type="match status" value="1"/>
</dbReference>
<evidence type="ECO:0000256" key="8">
    <source>
        <dbReference type="ARBA" id="ARBA00022989"/>
    </source>
</evidence>
<evidence type="ECO:0000256" key="13">
    <source>
        <dbReference type="RuleBase" id="RU003694"/>
    </source>
</evidence>
<dbReference type="PANTHER" id="PTHR11712">
    <property type="entry name" value="POLYKETIDE SYNTHASE-RELATED"/>
    <property type="match status" value="1"/>
</dbReference>
<comment type="function">
    <text evidence="10">Proposed to synthesize NOD factor fatty acyl chain. Involved in the synthesis of a highly unsaturated fatty acid moiety, which forms part of a lipo-oligosaccharide that is responsible for host specificity.</text>
</comment>
<keyword evidence="3" id="KW-0536">Nodulation</keyword>
<dbReference type="PROSITE" id="PS52004">
    <property type="entry name" value="KS3_2"/>
    <property type="match status" value="1"/>
</dbReference>
<keyword evidence="16" id="KW-1185">Reference proteome</keyword>
<dbReference type="Pfam" id="PF00109">
    <property type="entry name" value="ketoacyl-synt"/>
    <property type="match status" value="1"/>
</dbReference>
<evidence type="ECO:0000256" key="3">
    <source>
        <dbReference type="ARBA" id="ARBA00022458"/>
    </source>
</evidence>
<gene>
    <name evidence="15" type="ORF">SAMN06297251_11521</name>
</gene>
<evidence type="ECO:0000313" key="16">
    <source>
        <dbReference type="Proteomes" id="UP000192656"/>
    </source>
</evidence>
<dbReference type="InterPro" id="IPR018201">
    <property type="entry name" value="Ketoacyl_synth_AS"/>
</dbReference>
<evidence type="ECO:0000256" key="9">
    <source>
        <dbReference type="ARBA" id="ARBA00023136"/>
    </source>
</evidence>
<keyword evidence="5" id="KW-0997">Cell inner membrane</keyword>
<evidence type="ECO:0000256" key="1">
    <source>
        <dbReference type="ARBA" id="ARBA00004533"/>
    </source>
</evidence>
<evidence type="ECO:0000256" key="12">
    <source>
        <dbReference type="ARBA" id="ARBA00041756"/>
    </source>
</evidence>
<evidence type="ECO:0000313" key="15">
    <source>
        <dbReference type="EMBL" id="SMC96710.1"/>
    </source>
</evidence>
<evidence type="ECO:0000256" key="5">
    <source>
        <dbReference type="ARBA" id="ARBA00022519"/>
    </source>
</evidence>